<keyword evidence="2" id="KW-0378">Hydrolase</keyword>
<dbReference type="SUPFAM" id="SSF53474">
    <property type="entry name" value="alpha/beta-Hydrolases"/>
    <property type="match status" value="1"/>
</dbReference>
<feature type="domain" description="Dienelactone hydrolase" evidence="1">
    <location>
        <begin position="28"/>
        <end position="291"/>
    </location>
</feature>
<dbReference type="AlphaFoldDB" id="A0A8E2E1A0"/>
<protein>
    <submittedName>
        <fullName evidence="2">Alpha/beta-hydrolase</fullName>
    </submittedName>
</protein>
<dbReference type="Pfam" id="PF01738">
    <property type="entry name" value="DLH"/>
    <property type="match status" value="1"/>
</dbReference>
<organism evidence="2 3">
    <name type="scientific">Lepidopterella palustris CBS 459.81</name>
    <dbReference type="NCBI Taxonomy" id="1314670"/>
    <lineage>
        <taxon>Eukaryota</taxon>
        <taxon>Fungi</taxon>
        <taxon>Dikarya</taxon>
        <taxon>Ascomycota</taxon>
        <taxon>Pezizomycotina</taxon>
        <taxon>Dothideomycetes</taxon>
        <taxon>Pleosporomycetidae</taxon>
        <taxon>Mytilinidiales</taxon>
        <taxon>Argynnaceae</taxon>
        <taxon>Lepidopterella</taxon>
    </lineage>
</organism>
<dbReference type="InterPro" id="IPR029058">
    <property type="entry name" value="AB_hydrolase_fold"/>
</dbReference>
<dbReference type="PANTHER" id="PTHR17630:SF105">
    <property type="entry name" value="DIENELACTONE HYDROLASE FAMILY PROTEIN (AFU_ORTHOLOGUE AFUA_4G08790)"/>
    <property type="match status" value="1"/>
</dbReference>
<dbReference type="OrthoDB" id="17560at2759"/>
<evidence type="ECO:0000313" key="2">
    <source>
        <dbReference type="EMBL" id="OCK75541.1"/>
    </source>
</evidence>
<name>A0A8E2E1A0_9PEZI</name>
<dbReference type="InterPro" id="IPR002925">
    <property type="entry name" value="Dienelactn_hydro"/>
</dbReference>
<sequence length="293" mass="31529">MSCPDCFKGSIHDHTPLGTESTLYNYKTYIATPPSTSTAPASLSTILFVCDAFGPSLTNNKLLADTFAARTGCRVLVPDIMPGGGISTAVMGLMDKVSDPVAWYNLPGQLARVWTVMRLAGYFIPFLMRANPSKCMPAVLEYARNVKKDLPEGGKLGICGYCWGGYQSTALCAEPAVAGGTTRLIDAQFCAHPSALSVPTMIVDAVTKFKVPYSLAHADLDFGLPTKKIEETEAILRQKVGGGNGEQGCNYEVRVYKDCHHGFAARAKPGDNVEAKGAEDACDQAVDWFNKWL</sequence>
<proteinExistence type="predicted"/>
<keyword evidence="3" id="KW-1185">Reference proteome</keyword>
<dbReference type="Proteomes" id="UP000250266">
    <property type="component" value="Unassembled WGS sequence"/>
</dbReference>
<evidence type="ECO:0000313" key="3">
    <source>
        <dbReference type="Proteomes" id="UP000250266"/>
    </source>
</evidence>
<dbReference type="Gene3D" id="3.40.50.1820">
    <property type="entry name" value="alpha/beta hydrolase"/>
    <property type="match status" value="1"/>
</dbReference>
<evidence type="ECO:0000259" key="1">
    <source>
        <dbReference type="Pfam" id="PF01738"/>
    </source>
</evidence>
<dbReference type="PANTHER" id="PTHR17630">
    <property type="entry name" value="DIENELACTONE HYDROLASE"/>
    <property type="match status" value="1"/>
</dbReference>
<dbReference type="GO" id="GO:0016787">
    <property type="term" value="F:hydrolase activity"/>
    <property type="evidence" value="ECO:0007669"/>
    <property type="project" value="UniProtKB-KW"/>
</dbReference>
<reference evidence="2 3" key="1">
    <citation type="journal article" date="2016" name="Nat. Commun.">
        <title>Ectomycorrhizal ecology is imprinted in the genome of the dominant symbiotic fungus Cenococcum geophilum.</title>
        <authorList>
            <consortium name="DOE Joint Genome Institute"/>
            <person name="Peter M."/>
            <person name="Kohler A."/>
            <person name="Ohm R.A."/>
            <person name="Kuo A."/>
            <person name="Krutzmann J."/>
            <person name="Morin E."/>
            <person name="Arend M."/>
            <person name="Barry K.W."/>
            <person name="Binder M."/>
            <person name="Choi C."/>
            <person name="Clum A."/>
            <person name="Copeland A."/>
            <person name="Grisel N."/>
            <person name="Haridas S."/>
            <person name="Kipfer T."/>
            <person name="LaButti K."/>
            <person name="Lindquist E."/>
            <person name="Lipzen A."/>
            <person name="Maire R."/>
            <person name="Meier B."/>
            <person name="Mihaltcheva S."/>
            <person name="Molinier V."/>
            <person name="Murat C."/>
            <person name="Poggeler S."/>
            <person name="Quandt C.A."/>
            <person name="Sperisen C."/>
            <person name="Tritt A."/>
            <person name="Tisserant E."/>
            <person name="Crous P.W."/>
            <person name="Henrissat B."/>
            <person name="Nehls U."/>
            <person name="Egli S."/>
            <person name="Spatafora J.W."/>
            <person name="Grigoriev I.V."/>
            <person name="Martin F.M."/>
        </authorList>
    </citation>
    <scope>NUCLEOTIDE SEQUENCE [LARGE SCALE GENOMIC DNA]</scope>
    <source>
        <strain evidence="2 3">CBS 459.81</strain>
    </source>
</reference>
<accession>A0A8E2E1A0</accession>
<gene>
    <name evidence="2" type="ORF">K432DRAFT_386125</name>
</gene>
<dbReference type="EMBL" id="KV745303">
    <property type="protein sequence ID" value="OCK75541.1"/>
    <property type="molecule type" value="Genomic_DNA"/>
</dbReference>